<gene>
    <name evidence="3" type="ORF">GCM10007036_12530</name>
</gene>
<accession>A0A917I4K4</accession>
<evidence type="ECO:0000313" key="3">
    <source>
        <dbReference type="EMBL" id="GGH13722.1"/>
    </source>
</evidence>
<reference evidence="3" key="1">
    <citation type="journal article" date="2014" name="Int. J. Syst. Evol. Microbiol.">
        <title>Complete genome sequence of Corynebacterium casei LMG S-19264T (=DSM 44701T), isolated from a smear-ripened cheese.</title>
        <authorList>
            <consortium name="US DOE Joint Genome Institute (JGI-PGF)"/>
            <person name="Walter F."/>
            <person name="Albersmeier A."/>
            <person name="Kalinowski J."/>
            <person name="Ruckert C."/>
        </authorList>
    </citation>
    <scope>NUCLEOTIDE SEQUENCE</scope>
    <source>
        <strain evidence="3">CGMCC 1.12214</strain>
    </source>
</reference>
<feature type="domain" description="DUF6456" evidence="2">
    <location>
        <begin position="109"/>
        <end position="239"/>
    </location>
</feature>
<evidence type="ECO:0000313" key="4">
    <source>
        <dbReference type="Proteomes" id="UP000603912"/>
    </source>
</evidence>
<dbReference type="Pfam" id="PF20057">
    <property type="entry name" value="DUF6456"/>
    <property type="match status" value="1"/>
</dbReference>
<feature type="region of interest" description="Disordered" evidence="1">
    <location>
        <begin position="244"/>
        <end position="265"/>
    </location>
</feature>
<dbReference type="Proteomes" id="UP000603912">
    <property type="component" value="Unassembled WGS sequence"/>
</dbReference>
<organism evidence="3 4">
    <name type="scientific">Alsobacter metallidurans</name>
    <dbReference type="NCBI Taxonomy" id="340221"/>
    <lineage>
        <taxon>Bacteria</taxon>
        <taxon>Pseudomonadati</taxon>
        <taxon>Pseudomonadota</taxon>
        <taxon>Alphaproteobacteria</taxon>
        <taxon>Hyphomicrobiales</taxon>
        <taxon>Alsobacteraceae</taxon>
        <taxon>Alsobacter</taxon>
    </lineage>
</organism>
<protein>
    <recommendedName>
        <fullName evidence="2">DUF6456 domain-containing protein</fullName>
    </recommendedName>
</protein>
<dbReference type="AlphaFoldDB" id="A0A917I4K4"/>
<name>A0A917I4K4_9HYPH</name>
<comment type="caution">
    <text evidence="3">The sequence shown here is derived from an EMBL/GenBank/DDBJ whole genome shotgun (WGS) entry which is preliminary data.</text>
</comment>
<dbReference type="EMBL" id="BMES01000001">
    <property type="protein sequence ID" value="GGH13722.1"/>
    <property type="molecule type" value="Genomic_DNA"/>
</dbReference>
<keyword evidence="4" id="KW-1185">Reference proteome</keyword>
<sequence length="265" mass="28367">MPKNNPAKPAAAGRSAAENRLLLRVAAFRDGLAERDVASMAEPAAVLVAADLAAWTGAGSTRRLVATEPGRARARRLGGPRDHEFLAQHRPLAERGIDYEGAAQVALVDDSESPLAWLRRRAGKDGRPFLNDAQFQAGERLRADITLGQMLPRVTADWSGTGGGRRGPPREHIADVALAARQRCDAAGRALGGELFGVVLDVCGFLKGLETVERERSWPARSAKLVLRIALDRLATHYGLSNEATGPASAKSRMWGAPDYRPTVG</sequence>
<dbReference type="RefSeq" id="WP_188516811.1">
    <property type="nucleotide sequence ID" value="NZ_BMES01000001.1"/>
</dbReference>
<evidence type="ECO:0000256" key="1">
    <source>
        <dbReference type="SAM" id="MobiDB-lite"/>
    </source>
</evidence>
<dbReference type="InterPro" id="IPR045599">
    <property type="entry name" value="DUF6456"/>
</dbReference>
<reference evidence="3" key="2">
    <citation type="submission" date="2020-09" db="EMBL/GenBank/DDBJ databases">
        <authorList>
            <person name="Sun Q."/>
            <person name="Zhou Y."/>
        </authorList>
    </citation>
    <scope>NUCLEOTIDE SEQUENCE</scope>
    <source>
        <strain evidence="3">CGMCC 1.12214</strain>
    </source>
</reference>
<proteinExistence type="predicted"/>
<evidence type="ECO:0000259" key="2">
    <source>
        <dbReference type="Pfam" id="PF20057"/>
    </source>
</evidence>